<feature type="compositionally biased region" description="Basic and acidic residues" evidence="1">
    <location>
        <begin position="125"/>
        <end position="134"/>
    </location>
</feature>
<proteinExistence type="predicted"/>
<accession>A0A7S3JVX0</accession>
<gene>
    <name evidence="2" type="ORF">ALAG00032_LOCUS7433</name>
</gene>
<evidence type="ECO:0000256" key="1">
    <source>
        <dbReference type="SAM" id="MobiDB-lite"/>
    </source>
</evidence>
<protein>
    <submittedName>
        <fullName evidence="2">Uncharacterized protein</fullName>
    </submittedName>
</protein>
<sequence length="199" mass="23045">MGRVRRYKQVKAHDPFTKKKMGATCRKKGKAKEFDLPPEPEEFDEFGNTERALVSARGKRERRIERSWEREILGLSDLKQEEKVVIAPRGESETQKDFKQRLRREGAKFMKDAVAGGSSTKAKRKESLKLLNEKKKLRKKQRKRKKDDDDFLLEPQRISVTDRVDAPPVLSVRPRLPKKKKTDNVLSSSTTIIEKISGQ</sequence>
<feature type="region of interest" description="Disordered" evidence="1">
    <location>
        <begin position="109"/>
        <end position="152"/>
    </location>
</feature>
<organism evidence="2">
    <name type="scientific">Aureoumbra lagunensis</name>
    <dbReference type="NCBI Taxonomy" id="44058"/>
    <lineage>
        <taxon>Eukaryota</taxon>
        <taxon>Sar</taxon>
        <taxon>Stramenopiles</taxon>
        <taxon>Ochrophyta</taxon>
        <taxon>Pelagophyceae</taxon>
        <taxon>Pelagomonadales</taxon>
        <taxon>Aureoumbra</taxon>
    </lineage>
</organism>
<dbReference type="EMBL" id="HBIJ01010859">
    <property type="protein sequence ID" value="CAE0366685.1"/>
    <property type="molecule type" value="Transcribed_RNA"/>
</dbReference>
<reference evidence="2" key="1">
    <citation type="submission" date="2021-01" db="EMBL/GenBank/DDBJ databases">
        <authorList>
            <person name="Corre E."/>
            <person name="Pelletier E."/>
            <person name="Niang G."/>
            <person name="Scheremetjew M."/>
            <person name="Finn R."/>
            <person name="Kale V."/>
            <person name="Holt S."/>
            <person name="Cochrane G."/>
            <person name="Meng A."/>
            <person name="Brown T."/>
            <person name="Cohen L."/>
        </authorList>
    </citation>
    <scope>NUCLEOTIDE SEQUENCE</scope>
    <source>
        <strain evidence="2">CCMP1510</strain>
    </source>
</reference>
<evidence type="ECO:0000313" key="2">
    <source>
        <dbReference type="EMBL" id="CAE0366685.1"/>
    </source>
</evidence>
<dbReference type="AlphaFoldDB" id="A0A7S3JVX0"/>
<feature type="compositionally biased region" description="Basic residues" evidence="1">
    <location>
        <begin position="135"/>
        <end position="145"/>
    </location>
</feature>
<feature type="compositionally biased region" description="Polar residues" evidence="1">
    <location>
        <begin position="184"/>
        <end position="199"/>
    </location>
</feature>
<feature type="region of interest" description="Disordered" evidence="1">
    <location>
        <begin position="171"/>
        <end position="199"/>
    </location>
</feature>
<name>A0A7S3JVX0_9STRA</name>